<evidence type="ECO:0000256" key="4">
    <source>
        <dbReference type="ARBA" id="ARBA00022801"/>
    </source>
</evidence>
<dbReference type="Pfam" id="PF04722">
    <property type="entry name" value="Ssu72"/>
    <property type="match status" value="1"/>
</dbReference>
<name>A0A316UWP8_9BASI</name>
<proteinExistence type="inferred from homology"/>
<dbReference type="RefSeq" id="XP_025362157.1">
    <property type="nucleotide sequence ID" value="XM_025503781.1"/>
</dbReference>
<evidence type="ECO:0000256" key="10">
    <source>
        <dbReference type="SAM" id="MobiDB-lite"/>
    </source>
</evidence>
<protein>
    <recommendedName>
        <fullName evidence="9">RNA polymerase II subunit A C-terminal domain phosphatase SSU72</fullName>
        <shortName evidence="9">CTD phosphatase SSU72</shortName>
        <ecNumber evidence="9">3.1.3.16</ecNumber>
    </recommendedName>
</protein>
<dbReference type="GO" id="GO:0005847">
    <property type="term" value="C:mRNA cleavage and polyadenylation specificity factor complex"/>
    <property type="evidence" value="ECO:0007669"/>
    <property type="project" value="UniProtKB-ARBA"/>
</dbReference>
<dbReference type="InterPro" id="IPR006811">
    <property type="entry name" value="RNA_pol_II_suA"/>
</dbReference>
<evidence type="ECO:0000256" key="6">
    <source>
        <dbReference type="ARBA" id="ARBA00023242"/>
    </source>
</evidence>
<dbReference type="GeneID" id="37025604"/>
<evidence type="ECO:0000256" key="1">
    <source>
        <dbReference type="ARBA" id="ARBA00004123"/>
    </source>
</evidence>
<dbReference type="EC" id="3.1.3.16" evidence="9"/>
<keyword evidence="4 9" id="KW-0378">Hydrolase</keyword>
<comment type="function">
    <text evidence="9">Component of the cleavage and polyadenylation factor (CPF) complex, which plays a key role in polyadenylation-dependent pre-mRNA 3'-end formation and cooperates with cleavage factors including the CFIA complex and NAB4/CFIB. SSU72 is required for 3'-end formation of snoRNAs.</text>
</comment>
<dbReference type="FunFam" id="3.40.50.2300:FF:000182">
    <property type="entry name" value="RNA polymerase II subunit A"/>
    <property type="match status" value="1"/>
</dbReference>
<feature type="region of interest" description="Disordered" evidence="10">
    <location>
        <begin position="1"/>
        <end position="24"/>
    </location>
</feature>
<evidence type="ECO:0000256" key="3">
    <source>
        <dbReference type="ARBA" id="ARBA00022664"/>
    </source>
</evidence>
<comment type="subunit">
    <text evidence="9">Component of the cleavage and polyadenylation factor (CPF) complex.</text>
</comment>
<evidence type="ECO:0000256" key="8">
    <source>
        <dbReference type="ARBA" id="ARBA00048336"/>
    </source>
</evidence>
<dbReference type="GO" id="GO:0008420">
    <property type="term" value="F:RNA polymerase II CTD heptapeptide repeat phosphatase activity"/>
    <property type="evidence" value="ECO:0007669"/>
    <property type="project" value="UniProtKB-ARBA"/>
</dbReference>
<comment type="catalytic activity">
    <reaction evidence="8 9">
        <text>O-phospho-L-threonyl-[protein] + H2O = L-threonyl-[protein] + phosphate</text>
        <dbReference type="Rhea" id="RHEA:47004"/>
        <dbReference type="Rhea" id="RHEA-COMP:11060"/>
        <dbReference type="Rhea" id="RHEA-COMP:11605"/>
        <dbReference type="ChEBI" id="CHEBI:15377"/>
        <dbReference type="ChEBI" id="CHEBI:30013"/>
        <dbReference type="ChEBI" id="CHEBI:43474"/>
        <dbReference type="ChEBI" id="CHEBI:61977"/>
        <dbReference type="EC" id="3.1.3.16"/>
    </reaction>
</comment>
<evidence type="ECO:0000313" key="11">
    <source>
        <dbReference type="EMBL" id="PWN27545.1"/>
    </source>
</evidence>
<dbReference type="OrthoDB" id="57957at2759"/>
<keyword evidence="12" id="KW-1185">Reference proteome</keyword>
<evidence type="ECO:0000256" key="5">
    <source>
        <dbReference type="ARBA" id="ARBA00022912"/>
    </source>
</evidence>
<dbReference type="Gene3D" id="3.40.50.2300">
    <property type="match status" value="2"/>
</dbReference>
<evidence type="ECO:0000313" key="12">
    <source>
        <dbReference type="Proteomes" id="UP000245884"/>
    </source>
</evidence>
<dbReference type="Proteomes" id="UP000245884">
    <property type="component" value="Unassembled WGS sequence"/>
</dbReference>
<dbReference type="AlphaFoldDB" id="A0A316UWP8"/>
<keyword evidence="6 9" id="KW-0539">Nucleus</keyword>
<dbReference type="FunFam" id="3.40.50.2300:FF:000039">
    <property type="entry name" value="RNA polymerase II subunit A C-terminal domain phosphatase"/>
    <property type="match status" value="1"/>
</dbReference>
<comment type="similarity">
    <text evidence="2 9">Belongs to the SSU72 phosphatase family.</text>
</comment>
<dbReference type="GO" id="GO:0031124">
    <property type="term" value="P:mRNA 3'-end processing"/>
    <property type="evidence" value="ECO:0007669"/>
    <property type="project" value="UniProtKB-ARBA"/>
</dbReference>
<keyword evidence="3 9" id="KW-0507">mRNA processing</keyword>
<organism evidence="11 12">
    <name type="scientific">Jaminaea rosea</name>
    <dbReference type="NCBI Taxonomy" id="1569628"/>
    <lineage>
        <taxon>Eukaryota</taxon>
        <taxon>Fungi</taxon>
        <taxon>Dikarya</taxon>
        <taxon>Basidiomycota</taxon>
        <taxon>Ustilaginomycotina</taxon>
        <taxon>Exobasidiomycetes</taxon>
        <taxon>Microstromatales</taxon>
        <taxon>Microstromatales incertae sedis</taxon>
        <taxon>Jaminaea</taxon>
    </lineage>
</organism>
<accession>A0A316UWP8</accession>
<comment type="function">
    <text evidence="9">Processively dephosphorylates Ser-5 of the heptad repeats YSPTSPS in the C-terminal domain of the largest RNA polymerase II subunit (RPB1).</text>
</comment>
<dbReference type="STRING" id="1569628.A0A316UWP8"/>
<gene>
    <name evidence="11" type="ORF">BDZ90DRAFT_181891</name>
</gene>
<sequence>MASTAPLRTAPAASGTPVPLPQESAMDPLRSTFCVVCASNNNRSMEAHNVLSSSGLNVFSAGTGSAVRLPGPAIDQPNVYTFGTPYETMYQDLKGKDTGLYTQNGILPMLDRNRRIKRAPERWHEGRKTADVVITCEEKCFDAVCEDLLSRNGELNRSVHVINVEIKDNHEEALVGGKAILELCRRIDEAGDVDEEITRILDEHQERHPHALLHSVAYY</sequence>
<evidence type="ECO:0000256" key="7">
    <source>
        <dbReference type="ARBA" id="ARBA00047761"/>
    </source>
</evidence>
<evidence type="ECO:0000256" key="9">
    <source>
        <dbReference type="RuleBase" id="RU369031"/>
    </source>
</evidence>
<evidence type="ECO:0000256" key="2">
    <source>
        <dbReference type="ARBA" id="ARBA00008978"/>
    </source>
</evidence>
<dbReference type="EMBL" id="KZ819668">
    <property type="protein sequence ID" value="PWN27545.1"/>
    <property type="molecule type" value="Genomic_DNA"/>
</dbReference>
<dbReference type="PANTHER" id="PTHR20383">
    <property type="entry name" value="RNA POLYMERASE II SUBUNIT A C-TERMINAL DOMAIN PHOSPHATASE"/>
    <property type="match status" value="1"/>
</dbReference>
<comment type="catalytic activity">
    <reaction evidence="7 9">
        <text>O-phospho-L-seryl-[protein] + H2O = L-seryl-[protein] + phosphate</text>
        <dbReference type="Rhea" id="RHEA:20629"/>
        <dbReference type="Rhea" id="RHEA-COMP:9863"/>
        <dbReference type="Rhea" id="RHEA-COMP:11604"/>
        <dbReference type="ChEBI" id="CHEBI:15377"/>
        <dbReference type="ChEBI" id="CHEBI:29999"/>
        <dbReference type="ChEBI" id="CHEBI:43474"/>
        <dbReference type="ChEBI" id="CHEBI:83421"/>
        <dbReference type="EC" id="3.1.3.16"/>
    </reaction>
</comment>
<reference evidence="11 12" key="1">
    <citation type="journal article" date="2018" name="Mol. Biol. Evol.">
        <title>Broad Genomic Sampling Reveals a Smut Pathogenic Ancestry of the Fungal Clade Ustilaginomycotina.</title>
        <authorList>
            <person name="Kijpornyongpan T."/>
            <person name="Mondo S.J."/>
            <person name="Barry K."/>
            <person name="Sandor L."/>
            <person name="Lee J."/>
            <person name="Lipzen A."/>
            <person name="Pangilinan J."/>
            <person name="LaButti K."/>
            <person name="Hainaut M."/>
            <person name="Henrissat B."/>
            <person name="Grigoriev I.V."/>
            <person name="Spatafora J.W."/>
            <person name="Aime M.C."/>
        </authorList>
    </citation>
    <scope>NUCLEOTIDE SEQUENCE [LARGE SCALE GENOMIC DNA]</scope>
    <source>
        <strain evidence="11 12">MCA 5214</strain>
    </source>
</reference>
<comment type="subcellular location">
    <subcellularLocation>
        <location evidence="1 9">Nucleus</location>
    </subcellularLocation>
</comment>
<keyword evidence="5 9" id="KW-0904">Protein phosphatase</keyword>